<protein>
    <recommendedName>
        <fullName evidence="2">Reverse transcriptase</fullName>
    </recommendedName>
</protein>
<dbReference type="AlphaFoldDB" id="A0AAW2T459"/>
<reference evidence="1" key="2">
    <citation type="journal article" date="2024" name="Plant">
        <title>Genomic evolution and insights into agronomic trait innovations of Sesamum species.</title>
        <authorList>
            <person name="Miao H."/>
            <person name="Wang L."/>
            <person name="Qu L."/>
            <person name="Liu H."/>
            <person name="Sun Y."/>
            <person name="Le M."/>
            <person name="Wang Q."/>
            <person name="Wei S."/>
            <person name="Zheng Y."/>
            <person name="Lin W."/>
            <person name="Duan Y."/>
            <person name="Cao H."/>
            <person name="Xiong S."/>
            <person name="Wang X."/>
            <person name="Wei L."/>
            <person name="Li C."/>
            <person name="Ma Q."/>
            <person name="Ju M."/>
            <person name="Zhao R."/>
            <person name="Li G."/>
            <person name="Mu C."/>
            <person name="Tian Q."/>
            <person name="Mei H."/>
            <person name="Zhang T."/>
            <person name="Gao T."/>
            <person name="Zhang H."/>
        </authorList>
    </citation>
    <scope>NUCLEOTIDE SEQUENCE</scope>
    <source>
        <strain evidence="1">G02</strain>
    </source>
</reference>
<dbReference type="EMBL" id="JACGWJ010000009">
    <property type="protein sequence ID" value="KAL0399538.1"/>
    <property type="molecule type" value="Genomic_DNA"/>
</dbReference>
<dbReference type="PANTHER" id="PTHR33116:SF78">
    <property type="entry name" value="OS12G0587133 PROTEIN"/>
    <property type="match status" value="1"/>
</dbReference>
<evidence type="ECO:0000313" key="1">
    <source>
        <dbReference type="EMBL" id="KAL0399538.1"/>
    </source>
</evidence>
<comment type="caution">
    <text evidence="1">The sequence shown here is derived from an EMBL/GenBank/DDBJ whole genome shotgun (WGS) entry which is preliminary data.</text>
</comment>
<sequence>MVKYFGLPLVSSCLSLANYRSLLDKIDRRIQDRGGISLSFAARVQLIKSVLMALNTYWAMAFILPKGIIKEIKKRLQNFLWKGVPRTGYSKVAWPQVCNPVDEGGLGVRDIQTLNLALMSRRLQEVIQRNPSSVGPMDLSYSTAKQISVDCFLNCGVMGMEENPSFTRHVVTTHNIYHIRNDVDRID</sequence>
<name>A0AAW2T459_SESRA</name>
<proteinExistence type="predicted"/>
<accession>A0AAW2T459</accession>
<gene>
    <name evidence="1" type="ORF">Sradi_2297100</name>
</gene>
<organism evidence="1">
    <name type="scientific">Sesamum radiatum</name>
    <name type="common">Black benniseed</name>
    <dbReference type="NCBI Taxonomy" id="300843"/>
    <lineage>
        <taxon>Eukaryota</taxon>
        <taxon>Viridiplantae</taxon>
        <taxon>Streptophyta</taxon>
        <taxon>Embryophyta</taxon>
        <taxon>Tracheophyta</taxon>
        <taxon>Spermatophyta</taxon>
        <taxon>Magnoliopsida</taxon>
        <taxon>eudicotyledons</taxon>
        <taxon>Gunneridae</taxon>
        <taxon>Pentapetalae</taxon>
        <taxon>asterids</taxon>
        <taxon>lamiids</taxon>
        <taxon>Lamiales</taxon>
        <taxon>Pedaliaceae</taxon>
        <taxon>Sesamum</taxon>
    </lineage>
</organism>
<evidence type="ECO:0008006" key="2">
    <source>
        <dbReference type="Google" id="ProtNLM"/>
    </source>
</evidence>
<reference evidence="1" key="1">
    <citation type="submission" date="2020-06" db="EMBL/GenBank/DDBJ databases">
        <authorList>
            <person name="Li T."/>
            <person name="Hu X."/>
            <person name="Zhang T."/>
            <person name="Song X."/>
            <person name="Zhang H."/>
            <person name="Dai N."/>
            <person name="Sheng W."/>
            <person name="Hou X."/>
            <person name="Wei L."/>
        </authorList>
    </citation>
    <scope>NUCLEOTIDE SEQUENCE</scope>
    <source>
        <strain evidence="1">G02</strain>
        <tissue evidence="1">Leaf</tissue>
    </source>
</reference>
<dbReference type="PANTHER" id="PTHR33116">
    <property type="entry name" value="REVERSE TRANSCRIPTASE ZINC-BINDING DOMAIN-CONTAINING PROTEIN-RELATED-RELATED"/>
    <property type="match status" value="1"/>
</dbReference>